<comment type="subcellular location">
    <subcellularLocation>
        <location evidence="1">Mitochondrion inner membrane</location>
        <topology evidence="1">Single-pass membrane protein</topology>
    </subcellularLocation>
</comment>
<dbReference type="OrthoDB" id="186013at2759"/>
<accession>A0A4Q2D0W1</accession>
<dbReference type="Pfam" id="PF02936">
    <property type="entry name" value="COX4"/>
    <property type="match status" value="1"/>
</dbReference>
<evidence type="ECO:0000256" key="4">
    <source>
        <dbReference type="ARBA" id="ARBA00022792"/>
    </source>
</evidence>
<evidence type="ECO:0000256" key="2">
    <source>
        <dbReference type="ARBA" id="ARBA00008135"/>
    </source>
</evidence>
<name>A0A4Q2D0W1_9AGAR</name>
<dbReference type="PANTHER" id="PTHR10707">
    <property type="entry name" value="CYTOCHROME C OXIDASE SUBUNIT IV"/>
    <property type="match status" value="1"/>
</dbReference>
<keyword evidence="8" id="KW-0496">Mitochondrion</keyword>
<dbReference type="SUPFAM" id="SSF81406">
    <property type="entry name" value="Mitochondrial cytochrome c oxidase subunit IV"/>
    <property type="match status" value="1"/>
</dbReference>
<evidence type="ECO:0000256" key="9">
    <source>
        <dbReference type="ARBA" id="ARBA00023136"/>
    </source>
</evidence>
<dbReference type="Gene3D" id="1.10.442.10">
    <property type="entry name" value="Cytochrome c oxidase subunit IV"/>
    <property type="match status" value="1"/>
</dbReference>
<keyword evidence="4" id="KW-0999">Mitochondrion inner membrane</keyword>
<evidence type="ECO:0000256" key="3">
    <source>
        <dbReference type="ARBA" id="ARBA00022692"/>
    </source>
</evidence>
<evidence type="ECO:0000313" key="11">
    <source>
        <dbReference type="Proteomes" id="UP000290288"/>
    </source>
</evidence>
<dbReference type="GO" id="GO:0045277">
    <property type="term" value="C:respiratory chain complex IV"/>
    <property type="evidence" value="ECO:0007669"/>
    <property type="project" value="InterPro"/>
</dbReference>
<dbReference type="CDD" id="cd00922">
    <property type="entry name" value="Cyt_c_Oxidase_IV"/>
    <property type="match status" value="1"/>
</dbReference>
<gene>
    <name evidence="10" type="ORF">EST38_g13981</name>
</gene>
<evidence type="ECO:0000313" key="10">
    <source>
        <dbReference type="EMBL" id="RXW11874.1"/>
    </source>
</evidence>
<evidence type="ECO:0000256" key="7">
    <source>
        <dbReference type="ARBA" id="ARBA00023002"/>
    </source>
</evidence>
<organism evidence="10 11">
    <name type="scientific">Candolleomyces aberdarensis</name>
    <dbReference type="NCBI Taxonomy" id="2316362"/>
    <lineage>
        <taxon>Eukaryota</taxon>
        <taxon>Fungi</taxon>
        <taxon>Dikarya</taxon>
        <taxon>Basidiomycota</taxon>
        <taxon>Agaricomycotina</taxon>
        <taxon>Agaricomycetes</taxon>
        <taxon>Agaricomycetidae</taxon>
        <taxon>Agaricales</taxon>
        <taxon>Agaricineae</taxon>
        <taxon>Psathyrellaceae</taxon>
        <taxon>Candolleomyces</taxon>
    </lineage>
</organism>
<keyword evidence="3" id="KW-0812">Transmembrane</keyword>
<dbReference type="Proteomes" id="UP000290288">
    <property type="component" value="Unassembled WGS sequence"/>
</dbReference>
<evidence type="ECO:0000256" key="5">
    <source>
        <dbReference type="ARBA" id="ARBA00022946"/>
    </source>
</evidence>
<keyword evidence="11" id="KW-1185">Reference proteome</keyword>
<dbReference type="GO" id="GO:0005743">
    <property type="term" value="C:mitochondrial inner membrane"/>
    <property type="evidence" value="ECO:0007669"/>
    <property type="project" value="UniProtKB-SubCell"/>
</dbReference>
<evidence type="ECO:0000256" key="6">
    <source>
        <dbReference type="ARBA" id="ARBA00022989"/>
    </source>
</evidence>
<keyword evidence="6" id="KW-1133">Transmembrane helix</keyword>
<dbReference type="STRING" id="2316362.A0A4Q2D0W1"/>
<dbReference type="InterPro" id="IPR036639">
    <property type="entry name" value="Cyt_c_oxidase_su4_sf"/>
</dbReference>
<comment type="similarity">
    <text evidence="2">Belongs to the cytochrome c oxidase IV family.</text>
</comment>
<dbReference type="GO" id="GO:0016491">
    <property type="term" value="F:oxidoreductase activity"/>
    <property type="evidence" value="ECO:0007669"/>
    <property type="project" value="UniProtKB-KW"/>
</dbReference>
<keyword evidence="7" id="KW-0560">Oxidoreductase</keyword>
<reference evidence="10 11" key="1">
    <citation type="submission" date="2019-01" db="EMBL/GenBank/DDBJ databases">
        <title>Draft genome sequence of Psathyrella aberdarensis IHI B618.</title>
        <authorList>
            <person name="Buettner E."/>
            <person name="Kellner H."/>
        </authorList>
    </citation>
    <scope>NUCLEOTIDE SEQUENCE [LARGE SCALE GENOMIC DNA]</scope>
    <source>
        <strain evidence="10 11">IHI B618</strain>
    </source>
</reference>
<proteinExistence type="inferred from homology"/>
<dbReference type="EMBL" id="SDEE01001549">
    <property type="protein sequence ID" value="RXW11874.1"/>
    <property type="molecule type" value="Genomic_DNA"/>
</dbReference>
<keyword evidence="5" id="KW-0809">Transit peptide</keyword>
<dbReference type="GO" id="GO:0006123">
    <property type="term" value="P:mitochondrial electron transport, cytochrome c to oxygen"/>
    <property type="evidence" value="ECO:0007669"/>
    <property type="project" value="InterPro"/>
</dbReference>
<sequence>MQAATASLRLAARASQRGVLTRRLATAAATHAEAHGAAATASPAHKAAPVSLLNVEARWAKLTEEDQAAVHEQLETIQQKDWKELSVDEKKAAYYVAFGPHGPRAPSSLPGDNTKIWLSVGALVGVAALLTIGFRQFTPPPPHTITKEWEEASNQRALEMKLNPITGISSEGYAGKGFVQTK</sequence>
<dbReference type="AlphaFoldDB" id="A0A4Q2D0W1"/>
<dbReference type="PANTHER" id="PTHR10707:SF10">
    <property type="entry name" value="CYTOCHROME C OXIDASE SUBUNIT 4"/>
    <property type="match status" value="1"/>
</dbReference>
<evidence type="ECO:0000256" key="1">
    <source>
        <dbReference type="ARBA" id="ARBA00004434"/>
    </source>
</evidence>
<keyword evidence="9" id="KW-0472">Membrane</keyword>
<comment type="caution">
    <text evidence="10">The sequence shown here is derived from an EMBL/GenBank/DDBJ whole genome shotgun (WGS) entry which is preliminary data.</text>
</comment>
<dbReference type="InterPro" id="IPR004203">
    <property type="entry name" value="Cyt_c_oxidase_su4_fam"/>
</dbReference>
<evidence type="ECO:0000256" key="8">
    <source>
        <dbReference type="ARBA" id="ARBA00023128"/>
    </source>
</evidence>
<protein>
    <submittedName>
        <fullName evidence="10">Uncharacterized protein</fullName>
    </submittedName>
</protein>